<dbReference type="Gene3D" id="3.90.190.10">
    <property type="entry name" value="Protein tyrosine phosphatase superfamily"/>
    <property type="match status" value="1"/>
</dbReference>
<dbReference type="STRING" id="403673.A0A177WHP1"/>
<dbReference type="EMBL" id="DS022303">
    <property type="protein sequence ID" value="OAJ39627.1"/>
    <property type="molecule type" value="Genomic_DNA"/>
</dbReference>
<dbReference type="CDD" id="cd14528">
    <property type="entry name" value="PFA-DSP_Siw14"/>
    <property type="match status" value="1"/>
</dbReference>
<dbReference type="PRINTS" id="PR01911">
    <property type="entry name" value="PFDSPHPHTASE"/>
</dbReference>
<name>A0A177WHP1_BATDL</name>
<protein>
    <recommendedName>
        <fullName evidence="4">Tyrosine-protein phosphatase domain-containing protein</fullName>
    </recommendedName>
</protein>
<dbReference type="Pfam" id="PF03162">
    <property type="entry name" value="Y_phosphatase2"/>
    <property type="match status" value="1"/>
</dbReference>
<reference evidence="5 6" key="2">
    <citation type="submission" date="2016-05" db="EMBL/GenBank/DDBJ databases">
        <title>Lineage-specific infection strategies underlie the spectrum of fungal disease in amphibians.</title>
        <authorList>
            <person name="Cuomo C.A."/>
            <person name="Farrer R.A."/>
            <person name="James T."/>
            <person name="Longcore J."/>
            <person name="Birren B."/>
        </authorList>
    </citation>
    <scope>NUCLEOTIDE SEQUENCE [LARGE SCALE GENOMIC DNA]</scope>
    <source>
        <strain evidence="5 6">JEL423</strain>
    </source>
</reference>
<keyword evidence="2" id="KW-0963">Cytoplasm</keyword>
<dbReference type="GO" id="GO:0005737">
    <property type="term" value="C:cytoplasm"/>
    <property type="evidence" value="ECO:0007669"/>
    <property type="project" value="UniProtKB-SubCell"/>
</dbReference>
<dbReference type="GO" id="GO:0052840">
    <property type="term" value="F:inositol diphosphate tetrakisphosphate diphosphatase activity"/>
    <property type="evidence" value="ECO:0007669"/>
    <property type="project" value="TreeGrafter"/>
</dbReference>
<dbReference type="Proteomes" id="UP000077115">
    <property type="component" value="Unassembled WGS sequence"/>
</dbReference>
<feature type="domain" description="Tyrosine-protein phosphatase" evidence="4">
    <location>
        <begin position="14"/>
        <end position="167"/>
    </location>
</feature>
<proteinExistence type="predicted"/>
<dbReference type="AlphaFoldDB" id="A0A177WHP1"/>
<organism evidence="5 6">
    <name type="scientific">Batrachochytrium dendrobatidis (strain JEL423)</name>
    <dbReference type="NCBI Taxonomy" id="403673"/>
    <lineage>
        <taxon>Eukaryota</taxon>
        <taxon>Fungi</taxon>
        <taxon>Fungi incertae sedis</taxon>
        <taxon>Chytridiomycota</taxon>
        <taxon>Chytridiomycota incertae sedis</taxon>
        <taxon>Chytridiomycetes</taxon>
        <taxon>Rhizophydiales</taxon>
        <taxon>Rhizophydiales incertae sedis</taxon>
        <taxon>Batrachochytrium</taxon>
    </lineage>
</organism>
<dbReference type="InterPro" id="IPR029021">
    <property type="entry name" value="Prot-tyrosine_phosphatase-like"/>
</dbReference>
<evidence type="ECO:0000256" key="1">
    <source>
        <dbReference type="ARBA" id="ARBA00004496"/>
    </source>
</evidence>
<comment type="subcellular location">
    <subcellularLocation>
        <location evidence="1">Cytoplasm</location>
    </subcellularLocation>
</comment>
<evidence type="ECO:0000256" key="2">
    <source>
        <dbReference type="ARBA" id="ARBA00022490"/>
    </source>
</evidence>
<dbReference type="PANTHER" id="PTHR31126:SF48">
    <property type="entry name" value="INOSITOL PHOSPHATASE SIW14"/>
    <property type="match status" value="1"/>
</dbReference>
<evidence type="ECO:0000256" key="3">
    <source>
        <dbReference type="ARBA" id="ARBA00022801"/>
    </source>
</evidence>
<accession>A0A177WHP1</accession>
<dbReference type="PANTHER" id="PTHR31126">
    <property type="entry name" value="TYROSINE-PROTEIN PHOSPHATASE"/>
    <property type="match status" value="1"/>
</dbReference>
<dbReference type="VEuPathDB" id="FungiDB:BDEG_23459"/>
<keyword evidence="3" id="KW-0378">Hydrolase</keyword>
<dbReference type="InterPro" id="IPR004861">
    <property type="entry name" value="Siw14-like"/>
</dbReference>
<reference evidence="5 6" key="1">
    <citation type="submission" date="2006-10" db="EMBL/GenBank/DDBJ databases">
        <title>The Genome Sequence of Batrachochytrium dendrobatidis JEL423.</title>
        <authorList>
            <consortium name="The Broad Institute Genome Sequencing Platform"/>
            <person name="Birren B."/>
            <person name="Lander E."/>
            <person name="Galagan J."/>
            <person name="Cuomo C."/>
            <person name="Devon K."/>
            <person name="Jaffe D."/>
            <person name="Butler J."/>
            <person name="Alvarez P."/>
            <person name="Gnerre S."/>
            <person name="Grabherr M."/>
            <person name="Kleber M."/>
            <person name="Mauceli E."/>
            <person name="Brockman W."/>
            <person name="Young S."/>
            <person name="LaButti K."/>
            <person name="Sykes S."/>
            <person name="DeCaprio D."/>
            <person name="Crawford M."/>
            <person name="Koehrsen M."/>
            <person name="Engels R."/>
            <person name="Montgomery P."/>
            <person name="Pearson M."/>
            <person name="Howarth C."/>
            <person name="Larson L."/>
            <person name="White J."/>
            <person name="O'Leary S."/>
            <person name="Kodira C."/>
            <person name="Zeng Q."/>
            <person name="Yandava C."/>
            <person name="Alvarado L."/>
            <person name="Longcore J."/>
            <person name="James T."/>
        </authorList>
    </citation>
    <scope>NUCLEOTIDE SEQUENCE [LARGE SCALE GENOMIC DNA]</scope>
    <source>
        <strain evidence="5 6">JEL423</strain>
    </source>
</reference>
<dbReference type="InterPro" id="IPR020428">
    <property type="entry name" value="PFA-DSPs"/>
</dbReference>
<dbReference type="PROSITE" id="PS50054">
    <property type="entry name" value="TYR_PHOSPHATASE_DUAL"/>
    <property type="match status" value="1"/>
</dbReference>
<evidence type="ECO:0000313" key="5">
    <source>
        <dbReference type="EMBL" id="OAJ39627.1"/>
    </source>
</evidence>
<dbReference type="FunFam" id="3.90.190.10:FF:000035">
    <property type="entry name" value="Tyrosine phosphatase, putative"/>
    <property type="match status" value="1"/>
</dbReference>
<gene>
    <name evidence="5" type="ORF">BDEG_23459</name>
</gene>
<dbReference type="OrthoDB" id="6375174at2759"/>
<sequence length="170" mass="19497">MAATGDKVLVPPLNFAMVEPNIYRSGYPNKKNFPFLLKLGLKSVMYICEDDYTQETLDFWRINNVCVFHMRIAGNKEPFGEIEQKDIADALLKVLDEKNQPILLHCNKGKHRVGCLIGCLRKLQKWSMASIFDEYRRFAGTKTHIADQEFIEVFDSNTVAHLLSIESQKA</sequence>
<evidence type="ECO:0000259" key="4">
    <source>
        <dbReference type="PROSITE" id="PS50054"/>
    </source>
</evidence>
<dbReference type="GO" id="GO:0016791">
    <property type="term" value="F:phosphatase activity"/>
    <property type="evidence" value="ECO:0007669"/>
    <property type="project" value="InterPro"/>
</dbReference>
<dbReference type="InterPro" id="IPR020422">
    <property type="entry name" value="TYR_PHOSPHATASE_DUAL_dom"/>
</dbReference>
<dbReference type="eggNOG" id="KOG1572">
    <property type="taxonomic scope" value="Eukaryota"/>
</dbReference>
<dbReference type="SUPFAM" id="SSF52799">
    <property type="entry name" value="(Phosphotyrosine protein) phosphatases II"/>
    <property type="match status" value="1"/>
</dbReference>
<evidence type="ECO:0000313" key="6">
    <source>
        <dbReference type="Proteomes" id="UP000077115"/>
    </source>
</evidence>